<keyword evidence="2" id="KW-1185">Reference proteome</keyword>
<dbReference type="InParanoid" id="C5LJ14"/>
<accession>C5LJ14</accession>
<dbReference type="RefSeq" id="XP_002771462.1">
    <property type="nucleotide sequence ID" value="XM_002771416.1"/>
</dbReference>
<evidence type="ECO:0000313" key="1">
    <source>
        <dbReference type="EMBL" id="EER03278.1"/>
    </source>
</evidence>
<reference evidence="1 2" key="1">
    <citation type="submission" date="2008-07" db="EMBL/GenBank/DDBJ databases">
        <authorList>
            <person name="El-Sayed N."/>
            <person name="Caler E."/>
            <person name="Inman J."/>
            <person name="Amedeo P."/>
            <person name="Hass B."/>
            <person name="Wortman J."/>
        </authorList>
    </citation>
    <scope>NUCLEOTIDE SEQUENCE [LARGE SCALE GENOMIC DNA]</scope>
    <source>
        <strain evidence="2">ATCC 50983 / TXsc</strain>
    </source>
</reference>
<dbReference type="GeneID" id="9047288"/>
<dbReference type="AlphaFoldDB" id="C5LJ14"/>
<dbReference type="Proteomes" id="UP000007800">
    <property type="component" value="Unassembled WGS sequence"/>
</dbReference>
<gene>
    <name evidence="1" type="ORF">Pmar_PMAR001715</name>
</gene>
<sequence>MPASTDGTDQSKITLRRAKQLVAGWLVISTAPTYQGLASVVEDANDSDTVVIRPLRLQPGGVGSEERTNLRDFLLKTPYTIIT</sequence>
<dbReference type="EMBL" id="GG682261">
    <property type="protein sequence ID" value="EER03278.1"/>
    <property type="molecule type" value="Genomic_DNA"/>
</dbReference>
<protein>
    <submittedName>
        <fullName evidence="1">Uncharacterized protein</fullName>
    </submittedName>
</protein>
<proteinExistence type="predicted"/>
<organism evidence="2">
    <name type="scientific">Perkinsus marinus (strain ATCC 50983 / TXsc)</name>
    <dbReference type="NCBI Taxonomy" id="423536"/>
    <lineage>
        <taxon>Eukaryota</taxon>
        <taxon>Sar</taxon>
        <taxon>Alveolata</taxon>
        <taxon>Perkinsozoa</taxon>
        <taxon>Perkinsea</taxon>
        <taxon>Perkinsida</taxon>
        <taxon>Perkinsidae</taxon>
        <taxon>Perkinsus</taxon>
    </lineage>
</organism>
<name>C5LJ14_PERM5</name>
<evidence type="ECO:0000313" key="2">
    <source>
        <dbReference type="Proteomes" id="UP000007800"/>
    </source>
</evidence>